<gene>
    <name evidence="1" type="ORF">CWR43_22485</name>
    <name evidence="2" type="ORF">N2599_10190</name>
</gene>
<organism evidence="1 3">
    <name type="scientific">Rhizobium sullae</name>
    <name type="common">Rhizobium hedysari</name>
    <dbReference type="NCBI Taxonomy" id="50338"/>
    <lineage>
        <taxon>Bacteria</taxon>
        <taxon>Pseudomonadati</taxon>
        <taxon>Pseudomonadota</taxon>
        <taxon>Alphaproteobacteria</taxon>
        <taxon>Hyphomicrobiales</taxon>
        <taxon>Rhizobiaceae</taxon>
        <taxon>Rhizobium/Agrobacterium group</taxon>
        <taxon>Rhizobium</taxon>
    </lineage>
</organism>
<evidence type="ECO:0000313" key="2">
    <source>
        <dbReference type="EMBL" id="UWU16314.1"/>
    </source>
</evidence>
<dbReference type="Proteomes" id="UP000232164">
    <property type="component" value="Unassembled WGS sequence"/>
</dbReference>
<dbReference type="Proteomes" id="UP001060123">
    <property type="component" value="Chromosome"/>
</dbReference>
<protein>
    <submittedName>
        <fullName evidence="1">Uncharacterized protein</fullName>
    </submittedName>
</protein>
<evidence type="ECO:0000313" key="4">
    <source>
        <dbReference type="Proteomes" id="UP001060123"/>
    </source>
</evidence>
<dbReference type="RefSeq" id="WP_027508610.1">
    <property type="nucleotide sequence ID" value="NZ_CP104143.1"/>
</dbReference>
<reference evidence="2" key="3">
    <citation type="submission" date="2022-09" db="EMBL/GenBank/DDBJ databases">
        <title>Australian commercial rhizobial inoculants.</title>
        <authorList>
            <person name="Kohlmeier M.G."/>
            <person name="O'Hara G.W."/>
            <person name="Colombi E."/>
            <person name="Ramsay J.P."/>
            <person name="Terpolilli J."/>
        </authorList>
    </citation>
    <scope>NUCLEOTIDE SEQUENCE</scope>
    <source>
        <strain evidence="2">WSM1592</strain>
    </source>
</reference>
<proteinExistence type="predicted"/>
<sequence length="223" mass="25312">MVRKEYSGIIAALGGERHKPEHKQPASLAAGRAIASWITPAHEILFDDFRWFAALLNMQLTDPWAIEELNDTSIRGFEGQEFGRRYQVWYNACKVGTMQVMMSFDGMLKRNNFSENRSARVKLDLDYLRFIPCIDAGSLIYQIVLMVSDFDFTNGDASRAKARATAADALGGYLWEAVREPEFDPSFDFSIDGSCDLLRHVVDDWKKQGIDPMVKWGGDREKA</sequence>
<accession>A0A2N0D4I1</accession>
<dbReference type="EMBL" id="PIQN01000019">
    <property type="protein sequence ID" value="PKA41016.1"/>
    <property type="molecule type" value="Genomic_DNA"/>
</dbReference>
<reference evidence="1 3" key="2">
    <citation type="submission" date="2017-12" db="EMBL/GenBank/DDBJ databases">
        <title>Genome sequence of Rhizobium sullae HCNT1 isolated from Sulla coronaria nodules and featuring peculiar denitrification phenotypes.</title>
        <authorList>
            <person name="De Diego-Diaz B."/>
            <person name="Treu L."/>
            <person name="Campanaro S."/>
            <person name="Da Silva Duarte V."/>
            <person name="Basaglia M."/>
            <person name="Favaro L."/>
            <person name="Casella S."/>
            <person name="Squartini A."/>
        </authorList>
    </citation>
    <scope>NUCLEOTIDE SEQUENCE [LARGE SCALE GENOMIC DNA]</scope>
    <source>
        <strain evidence="1 3">HCNT1</strain>
    </source>
</reference>
<dbReference type="STRING" id="1041146.GCA_000427985_03000"/>
<reference evidence="1 3" key="1">
    <citation type="submission" date="2017-11" db="EMBL/GenBank/DDBJ databases">
        <authorList>
            <person name="Han C.G."/>
        </authorList>
    </citation>
    <scope>NUCLEOTIDE SEQUENCE [LARGE SCALE GENOMIC DNA]</scope>
    <source>
        <strain evidence="1 3">HCNT1</strain>
    </source>
</reference>
<evidence type="ECO:0000313" key="3">
    <source>
        <dbReference type="Proteomes" id="UP000232164"/>
    </source>
</evidence>
<name>A0A2N0D4I1_RHISU</name>
<keyword evidence="4" id="KW-1185">Reference proteome</keyword>
<dbReference type="AlphaFoldDB" id="A0A2N0D4I1"/>
<evidence type="ECO:0000313" key="1">
    <source>
        <dbReference type="EMBL" id="PKA41016.1"/>
    </source>
</evidence>
<dbReference type="EMBL" id="CP104143">
    <property type="protein sequence ID" value="UWU16314.1"/>
    <property type="molecule type" value="Genomic_DNA"/>
</dbReference>